<name>A0A1D9GQC6_9GAMM</name>
<dbReference type="OrthoDB" id="6003540at2"/>
<organism evidence="6 7">
    <name type="scientific">Marinobacter salinus</name>
    <dbReference type="NCBI Taxonomy" id="1874317"/>
    <lineage>
        <taxon>Bacteria</taxon>
        <taxon>Pseudomonadati</taxon>
        <taxon>Pseudomonadota</taxon>
        <taxon>Gammaproteobacteria</taxon>
        <taxon>Pseudomonadales</taxon>
        <taxon>Marinobacteraceae</taxon>
        <taxon>Marinobacter</taxon>
    </lineage>
</organism>
<evidence type="ECO:0000256" key="2">
    <source>
        <dbReference type="ARBA" id="ARBA00023125"/>
    </source>
</evidence>
<evidence type="ECO:0000256" key="1">
    <source>
        <dbReference type="ARBA" id="ARBA00023015"/>
    </source>
</evidence>
<evidence type="ECO:0000256" key="4">
    <source>
        <dbReference type="ARBA" id="ARBA00037345"/>
    </source>
</evidence>
<accession>A0A1D9GQC6</accession>
<dbReference type="InterPro" id="IPR018060">
    <property type="entry name" value="HTH_AraC"/>
</dbReference>
<dbReference type="STRING" id="1874317.BKP64_17390"/>
<evidence type="ECO:0000256" key="3">
    <source>
        <dbReference type="ARBA" id="ARBA00023163"/>
    </source>
</evidence>
<dbReference type="Gene3D" id="1.10.10.60">
    <property type="entry name" value="Homeodomain-like"/>
    <property type="match status" value="1"/>
</dbReference>
<dbReference type="EMBL" id="CP017715">
    <property type="protein sequence ID" value="AOY89799.1"/>
    <property type="molecule type" value="Genomic_DNA"/>
</dbReference>
<comment type="function">
    <text evidence="4">Regulatory protein of the TOL plasmid xyl operons. XylS activates the xylXYZLTEGFJQKIH operon required for the degradation of toluene, m-xylene and p-xylene.</text>
</comment>
<evidence type="ECO:0000313" key="7">
    <source>
        <dbReference type="Proteomes" id="UP000177445"/>
    </source>
</evidence>
<dbReference type="PANTHER" id="PTHR46796">
    <property type="entry name" value="HTH-TYPE TRANSCRIPTIONAL ACTIVATOR RHAS-RELATED"/>
    <property type="match status" value="1"/>
</dbReference>
<dbReference type="Pfam" id="PF12833">
    <property type="entry name" value="HTH_18"/>
    <property type="match status" value="1"/>
</dbReference>
<dbReference type="AlphaFoldDB" id="A0A1D9GQC6"/>
<dbReference type="SUPFAM" id="SSF46689">
    <property type="entry name" value="Homeodomain-like"/>
    <property type="match status" value="1"/>
</dbReference>
<keyword evidence="7" id="KW-1185">Reference proteome</keyword>
<dbReference type="InterPro" id="IPR009057">
    <property type="entry name" value="Homeodomain-like_sf"/>
</dbReference>
<proteinExistence type="predicted"/>
<evidence type="ECO:0000259" key="5">
    <source>
        <dbReference type="PROSITE" id="PS01124"/>
    </source>
</evidence>
<keyword evidence="3" id="KW-0804">Transcription</keyword>
<gene>
    <name evidence="6" type="ORF">BKP64_17390</name>
</gene>
<feature type="domain" description="HTH araC/xylS-type" evidence="5">
    <location>
        <begin position="200"/>
        <end position="304"/>
    </location>
</feature>
<dbReference type="GO" id="GO:0003700">
    <property type="term" value="F:DNA-binding transcription factor activity"/>
    <property type="evidence" value="ECO:0007669"/>
    <property type="project" value="InterPro"/>
</dbReference>
<evidence type="ECO:0000313" key="6">
    <source>
        <dbReference type="EMBL" id="AOY89799.1"/>
    </source>
</evidence>
<keyword evidence="1" id="KW-0805">Transcription regulation</keyword>
<dbReference type="GO" id="GO:0043565">
    <property type="term" value="F:sequence-specific DNA binding"/>
    <property type="evidence" value="ECO:0007669"/>
    <property type="project" value="InterPro"/>
</dbReference>
<sequence length="326" mass="36926">MPVETPELELQSYLRLNHASSREWLSAVRLLLGCASIECHVAGNQARVGALSAIDVEGGRIACLYASQDMDISGCQAEGPVLVVPVEGHVEASWDDHSWWPVSPLLIMHAGNRPRLRLGEKSQVIILKPAPGVVPAPVGDEPNRLISEIRHLVDNYLFKAGFFFNDQHARALTTELFRSLGALLGNGGRRHIPECLKLDRRLLRVLDRFRQHPEWEFDLRGLAAHCGVSERNLYYLMKRETGMTPYRLFQRYRLIRVRWRLVDCTCDIPHISTYAADEGFSHLGRFAALYREHFGELPSETVQWRRNLCADAKSPQDRAAVSEVTK</sequence>
<keyword evidence="2" id="KW-0238">DNA-binding</keyword>
<protein>
    <recommendedName>
        <fullName evidence="5">HTH araC/xylS-type domain-containing protein</fullName>
    </recommendedName>
</protein>
<dbReference type="InterPro" id="IPR050204">
    <property type="entry name" value="AraC_XylS_family_regulators"/>
</dbReference>
<dbReference type="SMART" id="SM00342">
    <property type="entry name" value="HTH_ARAC"/>
    <property type="match status" value="1"/>
</dbReference>
<dbReference type="PROSITE" id="PS01124">
    <property type="entry name" value="HTH_ARAC_FAMILY_2"/>
    <property type="match status" value="1"/>
</dbReference>
<dbReference type="Proteomes" id="UP000177445">
    <property type="component" value="Chromosome"/>
</dbReference>
<dbReference type="KEGG" id="msq:BKP64_17390"/>
<reference evidence="6 7" key="1">
    <citation type="submission" date="2016-10" db="EMBL/GenBank/DDBJ databases">
        <title>Marinobacter salinus sp. nov., a moderately halophilic bacterium isolated from a tidal flat environment.</title>
        <authorList>
            <person name="Park S.-J."/>
        </authorList>
    </citation>
    <scope>NUCLEOTIDE SEQUENCE [LARGE SCALE GENOMIC DNA]</scope>
    <source>
        <strain evidence="6 7">Hb8</strain>
    </source>
</reference>